<proteinExistence type="predicted"/>
<dbReference type="PROSITE" id="PS01186">
    <property type="entry name" value="EGF_2"/>
    <property type="match status" value="1"/>
</dbReference>
<keyword evidence="4" id="KW-0964">Secreted</keyword>
<evidence type="ECO:0000256" key="4">
    <source>
        <dbReference type="ARBA" id="ARBA00022525"/>
    </source>
</evidence>
<dbReference type="InterPro" id="IPR003368">
    <property type="entry name" value="POMP_repeat"/>
</dbReference>
<evidence type="ECO:0000256" key="8">
    <source>
        <dbReference type="PROSITE-ProRule" id="PRU00076"/>
    </source>
</evidence>
<comment type="caution">
    <text evidence="8">Lacks conserved residue(s) required for the propagation of feature annotation.</text>
</comment>
<evidence type="ECO:0000313" key="10">
    <source>
        <dbReference type="EMBL" id="KAK3284063.1"/>
    </source>
</evidence>
<accession>A0AAE0GU05</accession>
<evidence type="ECO:0000256" key="5">
    <source>
        <dbReference type="ARBA" id="ARBA00022729"/>
    </source>
</evidence>
<dbReference type="Pfam" id="PF02415">
    <property type="entry name" value="Chlam_PMP"/>
    <property type="match status" value="1"/>
</dbReference>
<feature type="non-terminal residue" evidence="10">
    <location>
        <position position="851"/>
    </location>
</feature>
<keyword evidence="7" id="KW-0998">Cell outer membrane</keyword>
<dbReference type="AlphaFoldDB" id="A0AAE0GU05"/>
<reference evidence="10 11" key="1">
    <citation type="journal article" date="2015" name="Genome Biol. Evol.">
        <title>Comparative Genomics of a Bacterivorous Green Alga Reveals Evolutionary Causalities and Consequences of Phago-Mixotrophic Mode of Nutrition.</title>
        <authorList>
            <person name="Burns J.A."/>
            <person name="Paasch A."/>
            <person name="Narechania A."/>
            <person name="Kim E."/>
        </authorList>
    </citation>
    <scope>NUCLEOTIDE SEQUENCE [LARGE SCALE GENOMIC DNA]</scope>
    <source>
        <strain evidence="10 11">PLY_AMNH</strain>
    </source>
</reference>
<dbReference type="EMBL" id="LGRX02002520">
    <property type="protein sequence ID" value="KAK3284063.1"/>
    <property type="molecule type" value="Genomic_DNA"/>
</dbReference>
<evidence type="ECO:0000256" key="1">
    <source>
        <dbReference type="ARBA" id="ARBA00004196"/>
    </source>
</evidence>
<evidence type="ECO:0000313" key="11">
    <source>
        <dbReference type="Proteomes" id="UP001190700"/>
    </source>
</evidence>
<dbReference type="InterPro" id="IPR006626">
    <property type="entry name" value="PbH1"/>
</dbReference>
<dbReference type="GO" id="GO:0005576">
    <property type="term" value="C:extracellular region"/>
    <property type="evidence" value="ECO:0007669"/>
    <property type="project" value="UniProtKB-SubCell"/>
</dbReference>
<dbReference type="SUPFAM" id="SSF57196">
    <property type="entry name" value="EGF/Laminin"/>
    <property type="match status" value="1"/>
</dbReference>
<evidence type="ECO:0000256" key="2">
    <source>
        <dbReference type="ARBA" id="ARBA00004442"/>
    </source>
</evidence>
<keyword evidence="8" id="KW-1015">Disulfide bond</keyword>
<dbReference type="SMART" id="SM00710">
    <property type="entry name" value="PbH1"/>
    <property type="match status" value="7"/>
</dbReference>
<comment type="caution">
    <text evidence="10">The sequence shown here is derived from an EMBL/GenBank/DDBJ whole genome shotgun (WGS) entry which is preliminary data.</text>
</comment>
<evidence type="ECO:0000256" key="6">
    <source>
        <dbReference type="ARBA" id="ARBA00023136"/>
    </source>
</evidence>
<protein>
    <recommendedName>
        <fullName evidence="9">EGF-like domain-containing protein</fullName>
    </recommendedName>
</protein>
<dbReference type="InterPro" id="IPR011050">
    <property type="entry name" value="Pectin_lyase_fold/virulence"/>
</dbReference>
<dbReference type="PROSITE" id="PS00022">
    <property type="entry name" value="EGF_1"/>
    <property type="match status" value="1"/>
</dbReference>
<dbReference type="SUPFAM" id="SSF51126">
    <property type="entry name" value="Pectin lyase-like"/>
    <property type="match status" value="3"/>
</dbReference>
<evidence type="ECO:0000259" key="9">
    <source>
        <dbReference type="PROSITE" id="PS50026"/>
    </source>
</evidence>
<dbReference type="Proteomes" id="UP001190700">
    <property type="component" value="Unassembled WGS sequence"/>
</dbReference>
<keyword evidence="8" id="KW-0245">EGF-like domain</keyword>
<keyword evidence="5" id="KW-0732">Signal</keyword>
<sequence length="851" mass="90862">METEFVAKCQESCGACFSNPPSPPAVPSGGAPNFDDFIPAPCEDEDLIGTGASETWRTYCGRPLGQPLLYMIQPGELCEVKAVGTFQKYQGGILSYRVTDGVGHLNAIVSGSELKMDLYDTLVDTDDVGVIASWLGLSLSHISQVVYTGGLDHLPDTCSGHGACVPNAFMDDLVCGCDIGYTGDTCELEAVYLTKHVGSSPEADLDKLLNLRQFVEIINDESATNGIYEVVAEIDAGIYTGEDNVGLDLFPANSELRVSLRGAPPTGSGRRSRRHLLQSSSEFVWDPDSELAKLPSDPLVNWDLPLPDPMSKADRLQYDDSVYPTESADWHPLPKTIFDCEFSGTIPFIAARGMAFFEMQDIKVQRCFAESGAGVLLITIEHVMLNRMIFKKNVVTYRGAGIDADNCKSVTIYNTLVLDNHVIDGPYPGNLEATKARALFKTAAGLRIRGGSVDFFNLLAEGNTCVHGEAGISLENLDVNNNLRHVEVRHNIAGMDCAGICVFKTETISMEHVISRDNVAKSNGGGMCVTYHSPNGAYDPYDMYRVVLSGNVVGGSGAGMQLTAVLMSTDENRNLIRGEAVHFVDGRVENNRAMSNGGGIAGLFSSFRMVNTVVSNNQARAGGGISMSSGYLWLNDVTVNGNIALSGSGGGVETISSNILIATSSTFENNSAHGHGGGVYAQDTNVNFKEVSAKKNSAVDGGAVQISGQSRVELAHLLLESNTASLRGGGAFLQSTSSINTTKVKVARNYADSGGGFFLSPNPQEESIISNVHFQENVALSNGGGLEIIGEEAQNLDLNLLRLQHNVAGSGGGGLFLNSDVQCTYCFFMRNTALYGESEGGPTMQLHLSEQ</sequence>
<organism evidence="10 11">
    <name type="scientific">Cymbomonas tetramitiformis</name>
    <dbReference type="NCBI Taxonomy" id="36881"/>
    <lineage>
        <taxon>Eukaryota</taxon>
        <taxon>Viridiplantae</taxon>
        <taxon>Chlorophyta</taxon>
        <taxon>Pyramimonadophyceae</taxon>
        <taxon>Pyramimonadales</taxon>
        <taxon>Pyramimonadaceae</taxon>
        <taxon>Cymbomonas</taxon>
    </lineage>
</organism>
<dbReference type="Gene3D" id="2.10.25.10">
    <property type="entry name" value="Laminin"/>
    <property type="match status" value="1"/>
</dbReference>
<feature type="disulfide bond" evidence="8">
    <location>
        <begin position="177"/>
        <end position="186"/>
    </location>
</feature>
<feature type="domain" description="EGF-like" evidence="9">
    <location>
        <begin position="149"/>
        <end position="187"/>
    </location>
</feature>
<evidence type="ECO:0000256" key="7">
    <source>
        <dbReference type="ARBA" id="ARBA00023237"/>
    </source>
</evidence>
<keyword evidence="11" id="KW-1185">Reference proteome</keyword>
<keyword evidence="6" id="KW-0472">Membrane</keyword>
<dbReference type="PANTHER" id="PTHR11319">
    <property type="entry name" value="G PROTEIN-COUPLED RECEPTOR-RELATED"/>
    <property type="match status" value="1"/>
</dbReference>
<dbReference type="PANTHER" id="PTHR11319:SF35">
    <property type="entry name" value="OUTER MEMBRANE PROTEIN PMPC-RELATED"/>
    <property type="match status" value="1"/>
</dbReference>
<dbReference type="InterPro" id="IPR000742">
    <property type="entry name" value="EGF"/>
</dbReference>
<comment type="subcellular location">
    <subcellularLocation>
        <location evidence="1">Cell envelope</location>
    </subcellularLocation>
    <subcellularLocation>
        <location evidence="2">Cell outer membrane</location>
    </subcellularLocation>
    <subcellularLocation>
        <location evidence="3">Secreted</location>
    </subcellularLocation>
</comment>
<feature type="disulfide bond" evidence="8">
    <location>
        <begin position="158"/>
        <end position="175"/>
    </location>
</feature>
<dbReference type="PROSITE" id="PS50026">
    <property type="entry name" value="EGF_3"/>
    <property type="match status" value="1"/>
</dbReference>
<evidence type="ECO:0000256" key="3">
    <source>
        <dbReference type="ARBA" id="ARBA00004613"/>
    </source>
</evidence>
<name>A0AAE0GU05_9CHLO</name>
<gene>
    <name evidence="10" type="ORF">CYMTET_8266</name>
</gene>